<evidence type="ECO:0000313" key="2">
    <source>
        <dbReference type="EMBL" id="CAD7435337.1"/>
    </source>
</evidence>
<name>A0A7R9HUW9_9NEOP</name>
<dbReference type="EMBL" id="OB799693">
    <property type="protein sequence ID" value="CAD7435337.1"/>
    <property type="molecule type" value="Genomic_DNA"/>
</dbReference>
<gene>
    <name evidence="2" type="ORF">TMSB3V08_LOCUS11984</name>
</gene>
<proteinExistence type="predicted"/>
<dbReference type="AlphaFoldDB" id="A0A7R9HUW9"/>
<protein>
    <submittedName>
        <fullName evidence="2">Uncharacterized protein</fullName>
    </submittedName>
</protein>
<reference evidence="2" key="1">
    <citation type="submission" date="2020-11" db="EMBL/GenBank/DDBJ databases">
        <authorList>
            <person name="Tran Van P."/>
        </authorList>
    </citation>
    <scope>NUCLEOTIDE SEQUENCE</scope>
</reference>
<sequence length="170" mass="18737">MSKRAEVLNNVIRGIPLMVLLLSRMLCNGPSQEEVPELNTRALVTASMVQRLFSGCTHIVRASPNLDFHAINFQKHMSSLSVPSSVISLNAVTSLSCNVNRAFYVLPCVDNSTSELLKQASSLNVLGGRTWLVFQDVFEAFSSDLDVPFNSEIILGSSDKQRHTTLQQVK</sequence>
<feature type="signal peptide" evidence="1">
    <location>
        <begin position="1"/>
        <end position="27"/>
    </location>
</feature>
<organism evidence="2">
    <name type="scientific">Timema monikensis</name>
    <dbReference type="NCBI Taxonomy" id="170555"/>
    <lineage>
        <taxon>Eukaryota</taxon>
        <taxon>Metazoa</taxon>
        <taxon>Ecdysozoa</taxon>
        <taxon>Arthropoda</taxon>
        <taxon>Hexapoda</taxon>
        <taxon>Insecta</taxon>
        <taxon>Pterygota</taxon>
        <taxon>Neoptera</taxon>
        <taxon>Polyneoptera</taxon>
        <taxon>Phasmatodea</taxon>
        <taxon>Timematodea</taxon>
        <taxon>Timematoidea</taxon>
        <taxon>Timematidae</taxon>
        <taxon>Timema</taxon>
    </lineage>
</organism>
<evidence type="ECO:0000256" key="1">
    <source>
        <dbReference type="SAM" id="SignalP"/>
    </source>
</evidence>
<keyword evidence="1" id="KW-0732">Signal</keyword>
<accession>A0A7R9HUW9</accession>
<feature type="chain" id="PRO_5031024769" evidence="1">
    <location>
        <begin position="28"/>
        <end position="170"/>
    </location>
</feature>